<dbReference type="CDD" id="cd16922">
    <property type="entry name" value="HATPase_EvgS-ArcB-TorS-like"/>
    <property type="match status" value="1"/>
</dbReference>
<dbReference type="Gene3D" id="3.30.565.10">
    <property type="entry name" value="Histidine kinase-like ATPase, C-terminal domain"/>
    <property type="match status" value="1"/>
</dbReference>
<evidence type="ECO:0000259" key="15">
    <source>
        <dbReference type="PROSITE" id="PS50110"/>
    </source>
</evidence>
<dbReference type="InterPro" id="IPR003594">
    <property type="entry name" value="HATPase_dom"/>
</dbReference>
<dbReference type="EC" id="2.7.13.3" evidence="3"/>
<keyword evidence="17" id="KW-1185">Reference proteome</keyword>
<keyword evidence="4" id="KW-1003">Cell membrane</keyword>
<proteinExistence type="predicted"/>
<keyword evidence="10" id="KW-0902">Two-component regulatory system</keyword>
<dbReference type="InterPro" id="IPR011006">
    <property type="entry name" value="CheY-like_superfamily"/>
</dbReference>
<dbReference type="InterPro" id="IPR005467">
    <property type="entry name" value="His_kinase_dom"/>
</dbReference>
<dbReference type="SUPFAM" id="SSF55874">
    <property type="entry name" value="ATPase domain of HSP90 chaperone/DNA topoisomerase II/histidine kinase"/>
    <property type="match status" value="1"/>
</dbReference>
<dbReference type="GO" id="GO:0000155">
    <property type="term" value="F:phosphorelay sensor kinase activity"/>
    <property type="evidence" value="ECO:0007669"/>
    <property type="project" value="InterPro"/>
</dbReference>
<dbReference type="SUPFAM" id="SSF47384">
    <property type="entry name" value="Homodimeric domain of signal transducing histidine kinase"/>
    <property type="match status" value="1"/>
</dbReference>
<feature type="modified residue" description="4-aspartylphosphate" evidence="12">
    <location>
        <position position="631"/>
    </location>
</feature>
<dbReference type="PRINTS" id="PR00344">
    <property type="entry name" value="BCTRLSENSOR"/>
</dbReference>
<dbReference type="PROSITE" id="PS50110">
    <property type="entry name" value="RESPONSE_REGULATORY"/>
    <property type="match status" value="1"/>
</dbReference>
<evidence type="ECO:0000259" key="14">
    <source>
        <dbReference type="PROSITE" id="PS50109"/>
    </source>
</evidence>
<dbReference type="SMART" id="SM00448">
    <property type="entry name" value="REC"/>
    <property type="match status" value="1"/>
</dbReference>
<dbReference type="STRING" id="529505.SAMN05421761_11347"/>
<evidence type="ECO:0000256" key="8">
    <source>
        <dbReference type="ARBA" id="ARBA00022840"/>
    </source>
</evidence>
<feature type="domain" description="Response regulatory" evidence="15">
    <location>
        <begin position="582"/>
        <end position="698"/>
    </location>
</feature>
<keyword evidence="11 13" id="KW-0472">Membrane</keyword>
<keyword evidence="5 12" id="KW-0597">Phosphoprotein</keyword>
<dbReference type="EMBL" id="FTOP01000013">
    <property type="protein sequence ID" value="SIT04456.1"/>
    <property type="molecule type" value="Genomic_DNA"/>
</dbReference>
<comment type="catalytic activity">
    <reaction evidence="1">
        <text>ATP + protein L-histidine = ADP + protein N-phospho-L-histidine.</text>
        <dbReference type="EC" id="2.7.13.3"/>
    </reaction>
</comment>
<dbReference type="GO" id="GO:0005886">
    <property type="term" value="C:plasma membrane"/>
    <property type="evidence" value="ECO:0007669"/>
    <property type="project" value="UniProtKB-SubCell"/>
</dbReference>
<dbReference type="FunFam" id="3.30.565.10:FF:000010">
    <property type="entry name" value="Sensor histidine kinase RcsC"/>
    <property type="match status" value="1"/>
</dbReference>
<dbReference type="InterPro" id="IPR004358">
    <property type="entry name" value="Sig_transdc_His_kin-like_C"/>
</dbReference>
<evidence type="ECO:0000256" key="4">
    <source>
        <dbReference type="ARBA" id="ARBA00022475"/>
    </source>
</evidence>
<dbReference type="Proteomes" id="UP000186026">
    <property type="component" value="Unassembled WGS sequence"/>
</dbReference>
<dbReference type="InterPro" id="IPR001789">
    <property type="entry name" value="Sig_transdc_resp-reg_receiver"/>
</dbReference>
<dbReference type="Pfam" id="PF00072">
    <property type="entry name" value="Response_reg"/>
    <property type="match status" value="1"/>
</dbReference>
<dbReference type="Gene3D" id="1.20.120.160">
    <property type="entry name" value="HPT domain"/>
    <property type="match status" value="1"/>
</dbReference>
<dbReference type="CDD" id="cd17546">
    <property type="entry name" value="REC_hyHK_CKI1_RcsC-like"/>
    <property type="match status" value="1"/>
</dbReference>
<dbReference type="GO" id="GO:0005524">
    <property type="term" value="F:ATP binding"/>
    <property type="evidence" value="ECO:0007669"/>
    <property type="project" value="UniProtKB-KW"/>
</dbReference>
<evidence type="ECO:0000256" key="5">
    <source>
        <dbReference type="ARBA" id="ARBA00022553"/>
    </source>
</evidence>
<dbReference type="InterPro" id="IPR036641">
    <property type="entry name" value="HPT_dom_sf"/>
</dbReference>
<dbReference type="PANTHER" id="PTHR45339">
    <property type="entry name" value="HYBRID SIGNAL TRANSDUCTION HISTIDINE KINASE J"/>
    <property type="match status" value="1"/>
</dbReference>
<evidence type="ECO:0000256" key="13">
    <source>
        <dbReference type="SAM" id="Phobius"/>
    </source>
</evidence>
<gene>
    <name evidence="16" type="ORF">SAMN05421761_11347</name>
</gene>
<evidence type="ECO:0000313" key="17">
    <source>
        <dbReference type="Proteomes" id="UP000186026"/>
    </source>
</evidence>
<evidence type="ECO:0000256" key="2">
    <source>
        <dbReference type="ARBA" id="ARBA00004651"/>
    </source>
</evidence>
<evidence type="ECO:0000256" key="7">
    <source>
        <dbReference type="ARBA" id="ARBA00022741"/>
    </source>
</evidence>
<comment type="subcellular location">
    <subcellularLocation>
        <location evidence="2">Cell membrane</location>
        <topology evidence="2">Multi-pass membrane protein</topology>
    </subcellularLocation>
</comment>
<dbReference type="PROSITE" id="PS50109">
    <property type="entry name" value="HIS_KIN"/>
    <property type="match status" value="1"/>
</dbReference>
<dbReference type="Gene3D" id="1.10.287.130">
    <property type="match status" value="1"/>
</dbReference>
<accession>A0A1N7P1N9</accession>
<feature type="transmembrane region" description="Helical" evidence="13">
    <location>
        <begin position="291"/>
        <end position="312"/>
    </location>
</feature>
<dbReference type="RefSeq" id="WP_076502361.1">
    <property type="nucleotide sequence ID" value="NZ_FTOP01000013.1"/>
</dbReference>
<keyword evidence="9 13" id="KW-1133">Transmembrane helix</keyword>
<dbReference type="AlphaFoldDB" id="A0A1N7P1N9"/>
<dbReference type="SMART" id="SM00387">
    <property type="entry name" value="HATPase_c"/>
    <property type="match status" value="1"/>
</dbReference>
<evidence type="ECO:0000256" key="3">
    <source>
        <dbReference type="ARBA" id="ARBA00012438"/>
    </source>
</evidence>
<keyword evidence="8" id="KW-0067">ATP-binding</keyword>
<keyword evidence="6 13" id="KW-0812">Transmembrane</keyword>
<reference evidence="17" key="1">
    <citation type="submission" date="2017-01" db="EMBL/GenBank/DDBJ databases">
        <authorList>
            <person name="Varghese N."/>
            <person name="Submissions S."/>
        </authorList>
    </citation>
    <scope>NUCLEOTIDE SEQUENCE [LARGE SCALE GENOMIC DNA]</scope>
    <source>
        <strain evidence="17">DSM 46698</strain>
    </source>
</reference>
<dbReference type="PANTHER" id="PTHR45339:SF1">
    <property type="entry name" value="HYBRID SIGNAL TRANSDUCTION HISTIDINE KINASE J"/>
    <property type="match status" value="1"/>
</dbReference>
<dbReference type="Pfam" id="PF02518">
    <property type="entry name" value="HATPase_c"/>
    <property type="match status" value="1"/>
</dbReference>
<sequence>MKSAKNIFKVGNKVALGFFLAVFLVISVSIVTFISIQNLLDTVENLSEPNQKLRQLNGLMADVYLLDLSKADRTSDKDSIFNEAYERIVDRIKWLNQNADNKSEKESFDKINLNIQELLVSYAGLEEIRYRLTNRSFSEEALKTIEIKIQRQKQTSELEFLGNLRRRDLFGDSESTLSEEEEEILTEEDRDNISDIVEELEALNLVQSGTRLSRQESDSVLVALKNLVTRLYKDEQELRENFIQLEVSLQGKNTEVFSEIQSLISNMQRSLLAQYREKNESAYNLTYNVSLILGGLVFLGVIGSVGFVYTILKEVRRAEKYRLGLERAKQHSDDLAKAKQNFLANMSHEIRNPLHAIQGYQDLLKKTHLNEHQTEFVQMIGFASATLMQIVNDILDFSKLEAGKISIEKQPFDGLQLFVAMKSFYSFKTEEKGLAFDWDIQLPKNHTLVGDQLRINQIMNNLLSNAIKFTEKGYVNVQVVYIDGSLQMTVEDSGIGISKEVKQQIFQEFNQGDGSITRKFGGTGLGLSIVKRLVDLQGGTIQVDSEQDRGTVIEISIPMELSQVQVANKLTAKHDFKLEGLTFLIIDDDRMGLKLLRLLLESKGAIVKSYLGGKAFKESYQQEDFDLALVDIQMPEVDGVEVLNLLQKDFGKDIAKVFAMTANVFADEQQKLKEKGFVDILLKPFDEEKLYDLLSSHLDLALLNSNHSKGVVSDKEVKIAKEKTYDLSDMEKFSMGDQELFAEIMQDFISEGINDMDRLKMCLGQSDFGKIREITHQLASRLGQIKSPLSEKAKAIEVALKNGQNEGMKDQITELISGMQNLFSELKINLRIEV</sequence>
<dbReference type="OrthoDB" id="9797097at2"/>
<feature type="domain" description="Histidine kinase" evidence="14">
    <location>
        <begin position="345"/>
        <end position="561"/>
    </location>
</feature>
<dbReference type="SUPFAM" id="SSF47226">
    <property type="entry name" value="Histidine-containing phosphotransfer domain, HPT domain"/>
    <property type="match status" value="1"/>
</dbReference>
<dbReference type="Pfam" id="PF00512">
    <property type="entry name" value="HisKA"/>
    <property type="match status" value="1"/>
</dbReference>
<keyword evidence="16" id="KW-0418">Kinase</keyword>
<evidence type="ECO:0000256" key="1">
    <source>
        <dbReference type="ARBA" id="ARBA00000085"/>
    </source>
</evidence>
<dbReference type="Gene3D" id="3.40.50.2300">
    <property type="match status" value="1"/>
</dbReference>
<evidence type="ECO:0000256" key="11">
    <source>
        <dbReference type="ARBA" id="ARBA00023136"/>
    </source>
</evidence>
<dbReference type="InterPro" id="IPR036097">
    <property type="entry name" value="HisK_dim/P_sf"/>
</dbReference>
<keyword evidence="16" id="KW-0808">Transferase</keyword>
<evidence type="ECO:0000256" key="12">
    <source>
        <dbReference type="PROSITE-ProRule" id="PRU00169"/>
    </source>
</evidence>
<dbReference type="InterPro" id="IPR003661">
    <property type="entry name" value="HisK_dim/P_dom"/>
</dbReference>
<dbReference type="InterPro" id="IPR036890">
    <property type="entry name" value="HATPase_C_sf"/>
</dbReference>
<organism evidence="16 17">
    <name type="scientific">Belliella pelovolcani</name>
    <dbReference type="NCBI Taxonomy" id="529505"/>
    <lineage>
        <taxon>Bacteria</taxon>
        <taxon>Pseudomonadati</taxon>
        <taxon>Bacteroidota</taxon>
        <taxon>Cytophagia</taxon>
        <taxon>Cytophagales</taxon>
        <taxon>Cyclobacteriaceae</taxon>
        <taxon>Belliella</taxon>
    </lineage>
</organism>
<evidence type="ECO:0000256" key="6">
    <source>
        <dbReference type="ARBA" id="ARBA00022692"/>
    </source>
</evidence>
<dbReference type="SUPFAM" id="SSF52172">
    <property type="entry name" value="CheY-like"/>
    <property type="match status" value="1"/>
</dbReference>
<dbReference type="SMART" id="SM00388">
    <property type="entry name" value="HisKA"/>
    <property type="match status" value="1"/>
</dbReference>
<name>A0A1N7P1N9_9BACT</name>
<evidence type="ECO:0000313" key="16">
    <source>
        <dbReference type="EMBL" id="SIT04456.1"/>
    </source>
</evidence>
<evidence type="ECO:0000256" key="10">
    <source>
        <dbReference type="ARBA" id="ARBA00023012"/>
    </source>
</evidence>
<dbReference type="CDD" id="cd00082">
    <property type="entry name" value="HisKA"/>
    <property type="match status" value="1"/>
</dbReference>
<protein>
    <recommendedName>
        <fullName evidence="3">histidine kinase</fullName>
        <ecNumber evidence="3">2.7.13.3</ecNumber>
    </recommendedName>
</protein>
<evidence type="ECO:0000256" key="9">
    <source>
        <dbReference type="ARBA" id="ARBA00022989"/>
    </source>
</evidence>
<keyword evidence="7" id="KW-0547">Nucleotide-binding</keyword>